<feature type="transmembrane region" description="Helical" evidence="6">
    <location>
        <begin position="276"/>
        <end position="299"/>
    </location>
</feature>
<dbReference type="InterPro" id="IPR029044">
    <property type="entry name" value="Nucleotide-diphossugar_trans"/>
</dbReference>
<gene>
    <name evidence="7" type="ORF">M0638_12355</name>
</gene>
<dbReference type="Pfam" id="PF13641">
    <property type="entry name" value="Glyco_tranf_2_3"/>
    <property type="match status" value="1"/>
</dbReference>
<dbReference type="Proteomes" id="UP001139516">
    <property type="component" value="Unassembled WGS sequence"/>
</dbReference>
<comment type="caution">
    <text evidence="7">The sequence shown here is derived from an EMBL/GenBank/DDBJ whole genome shotgun (WGS) entry which is preliminary data.</text>
</comment>
<evidence type="ECO:0000256" key="4">
    <source>
        <dbReference type="ARBA" id="ARBA00022679"/>
    </source>
</evidence>
<evidence type="ECO:0000256" key="6">
    <source>
        <dbReference type="SAM" id="Phobius"/>
    </source>
</evidence>
<keyword evidence="2" id="KW-1003">Cell membrane</keyword>
<dbReference type="GO" id="GO:0005886">
    <property type="term" value="C:plasma membrane"/>
    <property type="evidence" value="ECO:0007669"/>
    <property type="project" value="UniProtKB-SubCell"/>
</dbReference>
<evidence type="ECO:0000256" key="5">
    <source>
        <dbReference type="ARBA" id="ARBA00023136"/>
    </source>
</evidence>
<evidence type="ECO:0000256" key="3">
    <source>
        <dbReference type="ARBA" id="ARBA00022676"/>
    </source>
</evidence>
<keyword evidence="6" id="KW-1133">Transmembrane helix</keyword>
<keyword evidence="8" id="KW-1185">Reference proteome</keyword>
<dbReference type="AlphaFoldDB" id="A0A9X1YFC0"/>
<evidence type="ECO:0000313" key="7">
    <source>
        <dbReference type="EMBL" id="MCK8785176.1"/>
    </source>
</evidence>
<dbReference type="PANTHER" id="PTHR43646:SF2">
    <property type="entry name" value="GLYCOSYLTRANSFERASE 2-LIKE DOMAIN-CONTAINING PROTEIN"/>
    <property type="match status" value="1"/>
</dbReference>
<protein>
    <submittedName>
        <fullName evidence="7">Glycosyltransferase family 2 protein</fullName>
    </submittedName>
</protein>
<feature type="transmembrane region" description="Helical" evidence="6">
    <location>
        <begin position="251"/>
        <end position="270"/>
    </location>
</feature>
<evidence type="ECO:0000256" key="2">
    <source>
        <dbReference type="ARBA" id="ARBA00022475"/>
    </source>
</evidence>
<keyword evidence="6" id="KW-0812">Transmembrane</keyword>
<keyword evidence="5 6" id="KW-0472">Membrane</keyword>
<dbReference type="PANTHER" id="PTHR43646">
    <property type="entry name" value="GLYCOSYLTRANSFERASE"/>
    <property type="match status" value="1"/>
</dbReference>
<dbReference type="CDD" id="cd02525">
    <property type="entry name" value="Succinoglycan_BP_ExoA"/>
    <property type="match status" value="1"/>
</dbReference>
<dbReference type="Gene3D" id="3.90.550.10">
    <property type="entry name" value="Spore Coat Polysaccharide Biosynthesis Protein SpsA, Chain A"/>
    <property type="match status" value="1"/>
</dbReference>
<dbReference type="EMBL" id="JALPRX010000050">
    <property type="protein sequence ID" value="MCK8785176.1"/>
    <property type="molecule type" value="Genomic_DNA"/>
</dbReference>
<sequence>MSGDDVLIVIPALNEEAHIAGVVAAMQADAAMAGALIVVSDGGSRDRTVEIVRGIGMRDPRVRVAVPERPDSLGTPSANVNRAVRQFGAGRRWLVRVDAHAAYPPAYASRLVAAALRTGADCVVTPMLTRGRNCFSRAAAAAQNSLLGTGGSAHRLAGRGGWVDHGHHALMRLDAFRDAGGYDEAFSHNEDAELDLRLAKAGNRIWLADDVMLTYYPRGTARGLWRQYFKYGKGRAMTVSRHGGSRKLRQTIPLLIAPMLLVGALAPLPWLAGMPLLAALLALPSLGYVALCLLYGAWLGRHGDGCAALAGVPAMIMHVAWSAGYWRQVLAGPSPGAFTQPAIAA</sequence>
<keyword evidence="3" id="KW-0328">Glycosyltransferase</keyword>
<proteinExistence type="predicted"/>
<evidence type="ECO:0000256" key="1">
    <source>
        <dbReference type="ARBA" id="ARBA00004236"/>
    </source>
</evidence>
<dbReference type="SUPFAM" id="SSF53448">
    <property type="entry name" value="Nucleotide-diphospho-sugar transferases"/>
    <property type="match status" value="1"/>
</dbReference>
<reference evidence="7" key="1">
    <citation type="submission" date="2022-04" db="EMBL/GenBank/DDBJ databases">
        <title>Roseomonas acroporae sp. nov., isolated from coral Acropora digitifera.</title>
        <authorList>
            <person name="Sun H."/>
        </authorList>
    </citation>
    <scope>NUCLEOTIDE SEQUENCE</scope>
    <source>
        <strain evidence="7">NAR14</strain>
    </source>
</reference>
<name>A0A9X1YFC0_9PROT</name>
<dbReference type="GO" id="GO:0016757">
    <property type="term" value="F:glycosyltransferase activity"/>
    <property type="evidence" value="ECO:0007669"/>
    <property type="project" value="UniProtKB-KW"/>
</dbReference>
<accession>A0A9X1YFC0</accession>
<organism evidence="7 8">
    <name type="scientific">Roseomonas acroporae</name>
    <dbReference type="NCBI Taxonomy" id="2937791"/>
    <lineage>
        <taxon>Bacteria</taxon>
        <taxon>Pseudomonadati</taxon>
        <taxon>Pseudomonadota</taxon>
        <taxon>Alphaproteobacteria</taxon>
        <taxon>Acetobacterales</taxon>
        <taxon>Roseomonadaceae</taxon>
        <taxon>Roseomonas</taxon>
    </lineage>
</organism>
<comment type="subcellular location">
    <subcellularLocation>
        <location evidence="1">Cell membrane</location>
    </subcellularLocation>
</comment>
<evidence type="ECO:0000313" key="8">
    <source>
        <dbReference type="Proteomes" id="UP001139516"/>
    </source>
</evidence>
<feature type="transmembrane region" description="Helical" evidence="6">
    <location>
        <begin position="306"/>
        <end position="326"/>
    </location>
</feature>
<keyword evidence="4" id="KW-0808">Transferase</keyword>